<keyword evidence="3" id="KW-1185">Reference proteome</keyword>
<accession>A0ABY6SEL9</accession>
<keyword evidence="1" id="KW-0472">Membrane</keyword>
<organism evidence="2 3">
    <name type="scientific">Podospora comata</name>
    <dbReference type="NCBI Taxonomy" id="48703"/>
    <lineage>
        <taxon>Eukaryota</taxon>
        <taxon>Fungi</taxon>
        <taxon>Dikarya</taxon>
        <taxon>Ascomycota</taxon>
        <taxon>Pezizomycotina</taxon>
        <taxon>Sordariomycetes</taxon>
        <taxon>Sordariomycetidae</taxon>
        <taxon>Sordariales</taxon>
        <taxon>Podosporaceae</taxon>
        <taxon>Podospora</taxon>
    </lineage>
</organism>
<evidence type="ECO:0000256" key="1">
    <source>
        <dbReference type="SAM" id="Phobius"/>
    </source>
</evidence>
<evidence type="ECO:0000313" key="2">
    <source>
        <dbReference type="EMBL" id="VBB81756.1"/>
    </source>
</evidence>
<keyword evidence="1" id="KW-1133">Transmembrane helix</keyword>
<gene>
    <name evidence="2" type="ORF">PODCO_508038</name>
</gene>
<keyword evidence="1" id="KW-0812">Transmembrane</keyword>
<proteinExistence type="predicted"/>
<dbReference type="EMBL" id="LR026968">
    <property type="protein sequence ID" value="VBB81756.1"/>
    <property type="molecule type" value="Genomic_DNA"/>
</dbReference>
<protein>
    <submittedName>
        <fullName evidence="2">Uncharacterized protein</fullName>
    </submittedName>
</protein>
<evidence type="ECO:0000313" key="3">
    <source>
        <dbReference type="Proteomes" id="UP000280685"/>
    </source>
</evidence>
<feature type="transmembrane region" description="Helical" evidence="1">
    <location>
        <begin position="498"/>
        <end position="523"/>
    </location>
</feature>
<dbReference type="Proteomes" id="UP000280685">
    <property type="component" value="Chromosome 5"/>
</dbReference>
<reference evidence="2" key="1">
    <citation type="submission" date="2018-02" db="EMBL/GenBank/DDBJ databases">
        <authorList>
            <person name="Silar P."/>
        </authorList>
    </citation>
    <scope>NUCLEOTIDE SEQUENCE [LARGE SCALE GENOMIC DNA]</scope>
    <source>
        <strain evidence="2">T</strain>
    </source>
</reference>
<sequence>MVSKKEKAFGPRLLLTLKFRLPGTEKQVWPELLDSNVLAGYNCSTPELQLSDPNCPSAGFSTLYQHYSHWWANWETDRVSFELLDSKTRKLAYYIASPNLTVDSWSYMAHMPTAVMQDALQDLHFKSLEYLNNLNETKLGLFRADYLLLAPTKRYEVTTKVPLVRTACGYINNGDPVNLRNMAPVDFLLPTQDSPLWKVRNGSDYETVALKVNVTTAVSSYLGIRRLMSNTSALGFPEIVVIPVEIPEIPGPEKNNTASSAGLVVARRDRSTGDWRAYKCTVDARWASATSVIQSSSESGLRRHRFVDGRVTNLVKTKLLVEDEGRMTHHEWKPPKTGSLRTIRIRPSWYQLLSPVIPSSLVSSKPNSTVTEADRSTLEALLELVVLDDHQHHPVEEGIGATHEQRKMEQIISMVFADGLSRSGATFNSNTSILLGEGAGDWKYPNWRITDKAQAQKLLRPGNPIEVFSLPNELEVEGSTNMTMRAIFNGYVMASRDWFDYMCLGVLILHTFFALSYTLYLAIHGKTSEAWDSIPELVALAQRSQPPPNDKLRNVGAGIQYYQTLKETAWVEVDESVRQAGNSGALRLRIGDVYEDRDPNLVPLPEKKYI</sequence>
<name>A0ABY6SEL9_PODCO</name>